<keyword evidence="4" id="KW-1185">Reference proteome</keyword>
<comment type="caution">
    <text evidence="3">The sequence shown here is derived from an EMBL/GenBank/DDBJ whole genome shotgun (WGS) entry which is preliminary data.</text>
</comment>
<evidence type="ECO:0000313" key="3">
    <source>
        <dbReference type="EMBL" id="PBD16977.1"/>
    </source>
</evidence>
<dbReference type="RefSeq" id="WP_095884204.1">
    <property type="nucleotide sequence ID" value="NZ_NTHN02000009.1"/>
</dbReference>
<organism evidence="3">
    <name type="scientific">Alloyangia mangrovi</name>
    <dbReference type="NCBI Taxonomy" id="1779329"/>
    <lineage>
        <taxon>Bacteria</taxon>
        <taxon>Pseudomonadati</taxon>
        <taxon>Pseudomonadota</taxon>
        <taxon>Alphaproteobacteria</taxon>
        <taxon>Rhodobacterales</taxon>
        <taxon>Roseobacteraceae</taxon>
        <taxon>Alloyangia</taxon>
    </lineage>
</organism>
<protein>
    <submittedName>
        <fullName evidence="2">DUF3307 domain-containing protein</fullName>
    </submittedName>
</protein>
<dbReference type="OrthoDB" id="558011at2"/>
<evidence type="ECO:0000313" key="4">
    <source>
        <dbReference type="Proteomes" id="UP000217448"/>
    </source>
</evidence>
<dbReference type="EMBL" id="NTHN02000009">
    <property type="protein sequence ID" value="MCT4370093.1"/>
    <property type="molecule type" value="Genomic_DNA"/>
</dbReference>
<evidence type="ECO:0000313" key="2">
    <source>
        <dbReference type="EMBL" id="MCT4370093.1"/>
    </source>
</evidence>
<keyword evidence="1" id="KW-1133">Transmembrane helix</keyword>
<gene>
    <name evidence="2" type="ORF">CLG85_006990</name>
    <name evidence="3" type="ORF">CLG85_22660</name>
</gene>
<feature type="transmembrane region" description="Helical" evidence="1">
    <location>
        <begin position="46"/>
        <end position="71"/>
    </location>
</feature>
<reference evidence="3" key="1">
    <citation type="submission" date="2017-09" db="EMBL/GenBank/DDBJ databases">
        <title>Yangia sp. SAOS 153D whole genome sequencing.</title>
        <authorList>
            <person name="Verma A."/>
            <person name="Krishnamurthi S."/>
        </authorList>
    </citation>
    <scope>NUCLEOTIDE SEQUENCE [LARGE SCALE GENOMIC DNA]</scope>
    <source>
        <strain evidence="3">SAOS 153D</strain>
    </source>
</reference>
<evidence type="ECO:0000256" key="1">
    <source>
        <dbReference type="SAM" id="Phobius"/>
    </source>
</evidence>
<reference evidence="4" key="2">
    <citation type="submission" date="2023-07" db="EMBL/GenBank/DDBJ databases">
        <title>Yangia mangrovi SAOS 153D genome.</title>
        <authorList>
            <person name="Verma A."/>
            <person name="Pal Y."/>
            <person name="Sundharam S."/>
            <person name="Bisht B."/>
            <person name="Srinivasan K."/>
        </authorList>
    </citation>
    <scope>NUCLEOTIDE SEQUENCE [LARGE SCALE GENOMIC DNA]</scope>
    <source>
        <strain evidence="4">SAOS 153D</strain>
    </source>
</reference>
<proteinExistence type="predicted"/>
<reference evidence="2" key="3">
    <citation type="submission" date="2024-05" db="EMBL/GenBank/DDBJ databases">
        <title>Yangia mangrovi SAOS 153D genome.</title>
        <authorList>
            <person name="Verma A."/>
            <person name="Pal Y."/>
            <person name="Sundharam S."/>
            <person name="Bisht B."/>
            <person name="Srinivasan K."/>
        </authorList>
    </citation>
    <scope>NUCLEOTIDE SEQUENCE</scope>
    <source>
        <strain evidence="2">SAOS 153D</strain>
    </source>
</reference>
<dbReference type="Proteomes" id="UP000217448">
    <property type="component" value="Unassembled WGS sequence"/>
</dbReference>
<accession>A0A2A3JQ98</accession>
<keyword evidence="1" id="KW-0812">Transmembrane</keyword>
<sequence>MSEAASLLLLVACLQAKHLVCDFTLQSAAMAANKGTYGHPGGIRHAGLHGSVTLVVLLFWVWPLCALLLALGEMTLHYHIDWAKDRVVRRYGFTLRDRGFWVGLGVDQFLHQWTYLLIAALAAVTDR</sequence>
<dbReference type="AlphaFoldDB" id="A0A2A3JQ98"/>
<dbReference type="EMBL" id="NTHN01000486">
    <property type="protein sequence ID" value="PBD16977.1"/>
    <property type="molecule type" value="Genomic_DNA"/>
</dbReference>
<dbReference type="InterPro" id="IPR021737">
    <property type="entry name" value="Phage_phiKZ_Orf197"/>
</dbReference>
<dbReference type="Pfam" id="PF11750">
    <property type="entry name" value="DUF3307"/>
    <property type="match status" value="1"/>
</dbReference>
<name>A0A2A3JQ98_9RHOB</name>
<keyword evidence="1" id="KW-0472">Membrane</keyword>